<keyword evidence="2" id="KW-1185">Reference proteome</keyword>
<accession>A0A8S1EUU0</accession>
<dbReference type="OrthoDB" id="5830383at2759"/>
<dbReference type="EMBL" id="CADEPM010000004">
    <property type="protein sequence ID" value="CAB3405128.1"/>
    <property type="molecule type" value="Genomic_DNA"/>
</dbReference>
<proteinExistence type="predicted"/>
<reference evidence="1 2" key="1">
    <citation type="submission" date="2020-04" db="EMBL/GenBank/DDBJ databases">
        <authorList>
            <person name="Laetsch R D."/>
            <person name="Stevens L."/>
            <person name="Kumar S."/>
            <person name="Blaxter L. M."/>
        </authorList>
    </citation>
    <scope>NUCLEOTIDE SEQUENCE [LARGE SCALE GENOMIC DNA]</scope>
</reference>
<organism evidence="1 2">
    <name type="scientific">Caenorhabditis bovis</name>
    <dbReference type="NCBI Taxonomy" id="2654633"/>
    <lineage>
        <taxon>Eukaryota</taxon>
        <taxon>Metazoa</taxon>
        <taxon>Ecdysozoa</taxon>
        <taxon>Nematoda</taxon>
        <taxon>Chromadorea</taxon>
        <taxon>Rhabditida</taxon>
        <taxon>Rhabditina</taxon>
        <taxon>Rhabditomorpha</taxon>
        <taxon>Rhabditoidea</taxon>
        <taxon>Rhabditidae</taxon>
        <taxon>Peloderinae</taxon>
        <taxon>Caenorhabditis</taxon>
    </lineage>
</organism>
<dbReference type="Proteomes" id="UP000494206">
    <property type="component" value="Unassembled WGS sequence"/>
</dbReference>
<sequence>MAQETTSHELNTAAEVSMSSIENIRRKMILMEIMENEKSRFDDDLETKDEWNETNHVVTRTDDVSESVGETLGYSEIPSEWTDQVGSEHDSTIAQDDLGSPRSYYQLMELNKDPVDHNTRIVRVPSQYELDELSENFFFDFPKQINYKCINAPRGQELTDRPTNLLTMHDER</sequence>
<evidence type="ECO:0000313" key="1">
    <source>
        <dbReference type="EMBL" id="CAB3405128.1"/>
    </source>
</evidence>
<gene>
    <name evidence="1" type="ORF">CBOVIS_LOCUS7362</name>
</gene>
<name>A0A8S1EUU0_9PELO</name>
<evidence type="ECO:0000313" key="2">
    <source>
        <dbReference type="Proteomes" id="UP000494206"/>
    </source>
</evidence>
<comment type="caution">
    <text evidence="1">The sequence shown here is derived from an EMBL/GenBank/DDBJ whole genome shotgun (WGS) entry which is preliminary data.</text>
</comment>
<dbReference type="AlphaFoldDB" id="A0A8S1EUU0"/>
<protein>
    <submittedName>
        <fullName evidence="1">Uncharacterized protein</fullName>
    </submittedName>
</protein>